<evidence type="ECO:0000313" key="2">
    <source>
        <dbReference type="EMBL" id="MBD8870242.1"/>
    </source>
</evidence>
<sequence>MTTSTLLWALAGGALLGLLGKSLAPRDRERVPLWLTTLAGISGVLTGAWLHETLLLEATAETDWWRYVWQIGAGAAFTGVVTTLEIHHWGGRHQHRGHPGGHPPAAGAG</sequence>
<gene>
    <name evidence="2" type="ORF">IE331_11465</name>
</gene>
<name>A0A927Q1L5_9ACTN</name>
<organism evidence="2 3">
    <name type="scientific">Nocardioides donggukensis</name>
    <dbReference type="NCBI Taxonomy" id="2774019"/>
    <lineage>
        <taxon>Bacteria</taxon>
        <taxon>Bacillati</taxon>
        <taxon>Actinomycetota</taxon>
        <taxon>Actinomycetes</taxon>
        <taxon>Propionibacteriales</taxon>
        <taxon>Nocardioidaceae</taxon>
        <taxon>Nocardioides</taxon>
    </lineage>
</organism>
<feature type="transmembrane region" description="Helical" evidence="1">
    <location>
        <begin position="67"/>
        <end position="86"/>
    </location>
</feature>
<keyword evidence="3" id="KW-1185">Reference proteome</keyword>
<dbReference type="EMBL" id="JACYXZ010000003">
    <property type="protein sequence ID" value="MBD8870242.1"/>
    <property type="molecule type" value="Genomic_DNA"/>
</dbReference>
<protein>
    <submittedName>
        <fullName evidence="2">GlsB/YeaQ/YmgE family stress response membrane protein</fullName>
    </submittedName>
</protein>
<feature type="transmembrane region" description="Helical" evidence="1">
    <location>
        <begin position="6"/>
        <end position="24"/>
    </location>
</feature>
<keyword evidence="1" id="KW-0812">Transmembrane</keyword>
<dbReference type="RefSeq" id="WP_192143568.1">
    <property type="nucleotide sequence ID" value="NZ_JACYXZ010000003.1"/>
</dbReference>
<dbReference type="AlphaFoldDB" id="A0A927Q1L5"/>
<evidence type="ECO:0000313" key="3">
    <source>
        <dbReference type="Proteomes" id="UP000616839"/>
    </source>
</evidence>
<comment type="caution">
    <text evidence="2">The sequence shown here is derived from an EMBL/GenBank/DDBJ whole genome shotgun (WGS) entry which is preliminary data.</text>
</comment>
<keyword evidence="1" id="KW-0472">Membrane</keyword>
<reference evidence="2" key="1">
    <citation type="submission" date="2020-09" db="EMBL/GenBank/DDBJ databases">
        <title>Nocardioides sp. strain MJB4 16S ribosomal RNA gene Genome sequencing and assembly.</title>
        <authorList>
            <person name="Kim I."/>
        </authorList>
    </citation>
    <scope>NUCLEOTIDE SEQUENCE</scope>
    <source>
        <strain evidence="2">MJB4</strain>
    </source>
</reference>
<proteinExistence type="predicted"/>
<accession>A0A927Q1L5</accession>
<evidence type="ECO:0000256" key="1">
    <source>
        <dbReference type="SAM" id="Phobius"/>
    </source>
</evidence>
<dbReference type="Proteomes" id="UP000616839">
    <property type="component" value="Unassembled WGS sequence"/>
</dbReference>
<feature type="transmembrane region" description="Helical" evidence="1">
    <location>
        <begin position="31"/>
        <end position="51"/>
    </location>
</feature>
<keyword evidence="1" id="KW-1133">Transmembrane helix</keyword>